<organism evidence="2 3">
    <name type="scientific">Pseudahrensia aquimaris</name>
    <dbReference type="NCBI Taxonomy" id="744461"/>
    <lineage>
        <taxon>Bacteria</taxon>
        <taxon>Pseudomonadati</taxon>
        <taxon>Pseudomonadota</taxon>
        <taxon>Alphaproteobacteria</taxon>
        <taxon>Hyphomicrobiales</taxon>
        <taxon>Ahrensiaceae</taxon>
        <taxon>Pseudahrensia</taxon>
    </lineage>
</organism>
<accession>A0ABW3FKA5</accession>
<dbReference type="InterPro" id="IPR006311">
    <property type="entry name" value="TAT_signal"/>
</dbReference>
<dbReference type="EMBL" id="JBHTJV010000012">
    <property type="protein sequence ID" value="MFD0917345.1"/>
    <property type="molecule type" value="Genomic_DNA"/>
</dbReference>
<name>A0ABW3FKA5_9HYPH</name>
<proteinExistence type="predicted"/>
<dbReference type="PROSITE" id="PS51318">
    <property type="entry name" value="TAT"/>
    <property type="match status" value="1"/>
</dbReference>
<dbReference type="Gene3D" id="2.120.10.30">
    <property type="entry name" value="TolB, C-terminal domain"/>
    <property type="match status" value="1"/>
</dbReference>
<evidence type="ECO:0000256" key="1">
    <source>
        <dbReference type="SAM" id="MobiDB-lite"/>
    </source>
</evidence>
<dbReference type="InterPro" id="IPR011042">
    <property type="entry name" value="6-blade_b-propeller_TolB-like"/>
</dbReference>
<reference evidence="3" key="1">
    <citation type="journal article" date="2019" name="Int. J. Syst. Evol. Microbiol.">
        <title>The Global Catalogue of Microorganisms (GCM) 10K type strain sequencing project: providing services to taxonomists for standard genome sequencing and annotation.</title>
        <authorList>
            <consortium name="The Broad Institute Genomics Platform"/>
            <consortium name="The Broad Institute Genome Sequencing Center for Infectious Disease"/>
            <person name="Wu L."/>
            <person name="Ma J."/>
        </authorList>
    </citation>
    <scope>NUCLEOTIDE SEQUENCE [LARGE SCALE GENOMIC DNA]</scope>
    <source>
        <strain evidence="3">CCUG 60023</strain>
    </source>
</reference>
<evidence type="ECO:0000313" key="2">
    <source>
        <dbReference type="EMBL" id="MFD0917345.1"/>
    </source>
</evidence>
<sequence length="637" mass="69285">MMDQNHVHPIDDEISFDEYDEIINPKSEDNDFDAVVERAISRRGFLSGVLAMGSVVAVAGATTALTPLSAQAATRRFGFEGVAANTMDDITVPKGYNAQVVSRWGDALFSEAPDFDETTRGTGESQALAVGDNNDGMSIFADGDRKIMVLNNEYTNRKIIWGNNPDGKALTDDDVIKGKNAHGLTVAEVKDIDGKWQIVKDSPVNRRVTPDTPMEITGPAAGHDLMKTAADPTGTKTLGTWNNCGNGETPWGTYLACEENFNGYFSAANEDHKVSDELKRYGVSAKDWGYGWARVDERFDVSKHPNEPNRAGYVVELDPRDPNSTPKKRTALGRFKHENAEVVVNADGRIVVYMGDDERGEFLYKYVSDGVYAEGGDTDDLLTNGTLYAAKFDDTGSGRWMALTPETTGMDKAEICIHTRQAASKVGATTMDRPEWVAVNPLKAEVYCALTNNKNRGIKPNAGGDPTPVGGPNPREANKYGQIVRWRPADGDHTVEEFSWDLFVMAGNPTVHSDANAGSENLNAGNMFNSPDGLMFDQKGLLWIQTDGNYSNKDDFAGMGNNQMLVGDPATGEIRRFLVGPNEAEITGMAWSPDRKTLFVGVQHPGERGNSHWPNGGDTVPRSAVVAIRRDDGAVIG</sequence>
<dbReference type="Pfam" id="PF05787">
    <property type="entry name" value="PhoX"/>
    <property type="match status" value="1"/>
</dbReference>
<comment type="caution">
    <text evidence="2">The sequence shown here is derived from an EMBL/GenBank/DDBJ whole genome shotgun (WGS) entry which is preliminary data.</text>
</comment>
<dbReference type="RefSeq" id="WP_377213207.1">
    <property type="nucleotide sequence ID" value="NZ_JBHTJV010000012.1"/>
</dbReference>
<feature type="region of interest" description="Disordered" evidence="1">
    <location>
        <begin position="205"/>
        <end position="226"/>
    </location>
</feature>
<dbReference type="PANTHER" id="PTHR35399:SF2">
    <property type="entry name" value="DUF839 DOMAIN-CONTAINING PROTEIN"/>
    <property type="match status" value="1"/>
</dbReference>
<dbReference type="SUPFAM" id="SSF63829">
    <property type="entry name" value="Calcium-dependent phosphotriesterase"/>
    <property type="match status" value="1"/>
</dbReference>
<gene>
    <name evidence="2" type="ORF">ACFQ14_13100</name>
</gene>
<feature type="region of interest" description="Disordered" evidence="1">
    <location>
        <begin position="309"/>
        <end position="328"/>
    </location>
</feature>
<evidence type="ECO:0000313" key="3">
    <source>
        <dbReference type="Proteomes" id="UP001597101"/>
    </source>
</evidence>
<dbReference type="InterPro" id="IPR008557">
    <property type="entry name" value="PhoX"/>
</dbReference>
<dbReference type="Proteomes" id="UP001597101">
    <property type="component" value="Unassembled WGS sequence"/>
</dbReference>
<protein>
    <submittedName>
        <fullName evidence="2">PhoX family protein</fullName>
    </submittedName>
</protein>
<keyword evidence="3" id="KW-1185">Reference proteome</keyword>
<dbReference type="PANTHER" id="PTHR35399">
    <property type="entry name" value="SLR8030 PROTEIN"/>
    <property type="match status" value="1"/>
</dbReference>